<comment type="function">
    <text evidence="4">Part of the endoplasmic reticulum membrane protein complex (EMC) that enables the energy-independent insertion into endoplasmic reticulum membranes of newly synthesized membrane proteins.</text>
</comment>
<comment type="similarity">
    <text evidence="4">Belongs to the EMC2 family.</text>
</comment>
<comment type="subunit">
    <text evidence="4">Component of the ER membrane protein complex (EMC).</text>
</comment>
<dbReference type="PANTHER" id="PTHR12760">
    <property type="entry name" value="TETRATRICOPEPTIDE REPEAT PROTEIN"/>
    <property type="match status" value="1"/>
</dbReference>
<evidence type="ECO:0000256" key="2">
    <source>
        <dbReference type="ARBA" id="ARBA00022803"/>
    </source>
</evidence>
<evidence type="ECO:0000256" key="4">
    <source>
        <dbReference type="RuleBase" id="RU367091"/>
    </source>
</evidence>
<keyword evidence="7" id="KW-1185">Reference proteome</keyword>
<evidence type="ECO:0000313" key="7">
    <source>
        <dbReference type="Proteomes" id="UP000198341"/>
    </source>
</evidence>
<dbReference type="KEGG" id="bpg:Bathy16g02420"/>
<dbReference type="OrthoDB" id="124397at2759"/>
<comment type="subcellular location">
    <subcellularLocation>
        <location evidence="4">Endoplasmic reticulum membrane</location>
        <topology evidence="4">Peripheral membrane protein</topology>
        <orientation evidence="4">Cytoplasmic side</orientation>
    </subcellularLocation>
</comment>
<feature type="domain" description="EMC2 TPR-like" evidence="5">
    <location>
        <begin position="131"/>
        <end position="238"/>
    </location>
</feature>
<evidence type="ECO:0000256" key="1">
    <source>
        <dbReference type="ARBA" id="ARBA00022737"/>
    </source>
</evidence>
<keyword evidence="4" id="KW-0472">Membrane</keyword>
<gene>
    <name evidence="6" type="ordered locus">Bathy16g02420</name>
</gene>
<dbReference type="InterPro" id="IPR011990">
    <property type="entry name" value="TPR-like_helical_dom_sf"/>
</dbReference>
<dbReference type="GeneID" id="19011263"/>
<dbReference type="PROSITE" id="PS50005">
    <property type="entry name" value="TPR"/>
    <property type="match status" value="2"/>
</dbReference>
<dbReference type="AlphaFoldDB" id="K8EQE7"/>
<feature type="repeat" description="TPR" evidence="3">
    <location>
        <begin position="196"/>
        <end position="229"/>
    </location>
</feature>
<dbReference type="InterPro" id="IPR019734">
    <property type="entry name" value="TPR_rpt"/>
</dbReference>
<proteinExistence type="inferred from homology"/>
<evidence type="ECO:0000313" key="6">
    <source>
        <dbReference type="EMBL" id="CCO20164.1"/>
    </source>
</evidence>
<dbReference type="GO" id="GO:0072546">
    <property type="term" value="C:EMC complex"/>
    <property type="evidence" value="ECO:0007669"/>
    <property type="project" value="UniProtKB-UniRule"/>
</dbReference>
<dbReference type="InterPro" id="IPR055217">
    <property type="entry name" value="TPR_EMC2"/>
</dbReference>
<sequence length="341" mass="38685">MDTIRSTIPQVNDLEEYLTSTGFAKKDVKNCALFLQMIEEHKLRRSASTFRAGEIVLEHTNEKLRKRSFLTKILFGSSPSTVNKHLILLEQTFIASLDTSSTNLKRALELFNELKAIVEETLGQKNSQRLKRLEGMLLEASGEFDKAMEHYDAILEDQPTEQRVMKRRIAVFESQNDTKKCLEALNKYLDVFMDDVEAWEHAGKIYAKLFMHEQAIFCFEECICSAPSNYHHHRRVAEQLYALGGFDNLRRASMYYAAAIDMSTGADVRALYGCILTRNTLVKNHAGSSNDSSNSNGKNSIEAVENLAAAAAERLEQMYAIKQEELLGIVRQTVKVKEAKK</sequence>
<keyword evidence="1" id="KW-0677">Repeat</keyword>
<reference evidence="6 7" key="1">
    <citation type="submission" date="2011-10" db="EMBL/GenBank/DDBJ databases">
        <authorList>
            <person name="Genoscope - CEA"/>
        </authorList>
    </citation>
    <scope>NUCLEOTIDE SEQUENCE [LARGE SCALE GENOMIC DNA]</scope>
    <source>
        <strain evidence="6 7">RCC 1105</strain>
    </source>
</reference>
<dbReference type="InterPro" id="IPR039856">
    <property type="entry name" value="EMC2-like"/>
</dbReference>
<feature type="repeat" description="TPR" evidence="3">
    <location>
        <begin position="128"/>
        <end position="161"/>
    </location>
</feature>
<dbReference type="Proteomes" id="UP000198341">
    <property type="component" value="Chromosome 16"/>
</dbReference>
<evidence type="ECO:0000259" key="5">
    <source>
        <dbReference type="Pfam" id="PF22890"/>
    </source>
</evidence>
<dbReference type="EMBL" id="FO082263">
    <property type="protein sequence ID" value="CCO20164.1"/>
    <property type="molecule type" value="Genomic_DNA"/>
</dbReference>
<protein>
    <recommendedName>
        <fullName evidence="4">ER membrane protein complex subunit 2</fullName>
    </recommendedName>
</protein>
<dbReference type="Pfam" id="PF22890">
    <property type="entry name" value="TPR_EMC2"/>
    <property type="match status" value="1"/>
</dbReference>
<dbReference type="RefSeq" id="XP_007508547.1">
    <property type="nucleotide sequence ID" value="XM_007508485.1"/>
</dbReference>
<name>K8EQE7_9CHLO</name>
<dbReference type="STRING" id="41875.K8EQE7"/>
<dbReference type="Gene3D" id="1.25.40.10">
    <property type="entry name" value="Tetratricopeptide repeat domain"/>
    <property type="match status" value="1"/>
</dbReference>
<dbReference type="SUPFAM" id="SSF48452">
    <property type="entry name" value="TPR-like"/>
    <property type="match status" value="1"/>
</dbReference>
<dbReference type="eggNOG" id="KOG3060">
    <property type="taxonomic scope" value="Eukaryota"/>
</dbReference>
<keyword evidence="2 3" id="KW-0802">TPR repeat</keyword>
<keyword evidence="4" id="KW-0256">Endoplasmic reticulum</keyword>
<evidence type="ECO:0000256" key="3">
    <source>
        <dbReference type="PROSITE-ProRule" id="PRU00339"/>
    </source>
</evidence>
<organism evidence="6 7">
    <name type="scientific">Bathycoccus prasinos</name>
    <dbReference type="NCBI Taxonomy" id="41875"/>
    <lineage>
        <taxon>Eukaryota</taxon>
        <taxon>Viridiplantae</taxon>
        <taxon>Chlorophyta</taxon>
        <taxon>Mamiellophyceae</taxon>
        <taxon>Mamiellales</taxon>
        <taxon>Bathycoccaceae</taxon>
        <taxon>Bathycoccus</taxon>
    </lineage>
</organism>
<accession>K8EQE7</accession>